<accession>A0AAE3JHW5</accession>
<dbReference type="InterPro" id="IPR013785">
    <property type="entry name" value="Aldolase_TIM"/>
</dbReference>
<reference evidence="9" key="1">
    <citation type="submission" date="2021-08" db="EMBL/GenBank/DDBJ databases">
        <title>Comparative analyses of Brucepasteria parasyntrophica and Teretinema zuelzerae.</title>
        <authorList>
            <person name="Song Y."/>
            <person name="Brune A."/>
        </authorList>
    </citation>
    <scope>NUCLEOTIDE SEQUENCE</scope>
    <source>
        <strain evidence="9">DSM 1903</strain>
    </source>
</reference>
<dbReference type="InterPro" id="IPR031338">
    <property type="entry name" value="KDPG/KHG_AS_2"/>
</dbReference>
<dbReference type="InterPro" id="IPR000887">
    <property type="entry name" value="Aldlse_KDPG_KHG"/>
</dbReference>
<dbReference type="EC" id="4.1.2.14" evidence="5"/>
<keyword evidence="8" id="KW-0119">Carbohydrate metabolism</keyword>
<keyword evidence="6 9" id="KW-0456">Lyase</keyword>
<dbReference type="NCBIfam" id="NF004325">
    <property type="entry name" value="PRK05718.1"/>
    <property type="match status" value="1"/>
</dbReference>
<dbReference type="EMBL" id="JAINWA010000001">
    <property type="protein sequence ID" value="MCD1653471.1"/>
    <property type="molecule type" value="Genomic_DNA"/>
</dbReference>
<sequence length="319" mass="33559">MDSTLEKIAASGLIPVVKIDDPEQAVPLARALAKGGLRCIEITFRTTAAAAAIEAIRREVPEMLVGAGTVINTELARIASDAGASFIVAPGFNPAVVEWCLEREIPVIPGVSGTAGIEQALEMGIKTLKFFPAEVSGGTAMLDALAGPYPQLTFIPTGGIDLANMPSYLAKKNVLAVGGSWLSPKNLLESGGWDAIEALAREAVAAVHGFELAHIGINQDNPEAASATANLFSSFGFSPKEGNSSIFCGTSIEVMKQPFRGEMGHIAFRCRSIERALAYLETKGFTGVQETAKSDNGTLSVIYLDPEIGGFAVHLLRSR</sequence>
<keyword evidence="10" id="KW-1185">Reference proteome</keyword>
<name>A0AAE3JHW5_9SPIR</name>
<evidence type="ECO:0000256" key="6">
    <source>
        <dbReference type="ARBA" id="ARBA00023239"/>
    </source>
</evidence>
<dbReference type="PROSITE" id="PS00159">
    <property type="entry name" value="ALDOLASE_KDPG_KHG_1"/>
    <property type="match status" value="1"/>
</dbReference>
<evidence type="ECO:0000256" key="4">
    <source>
        <dbReference type="ARBA" id="ARBA00011233"/>
    </source>
</evidence>
<evidence type="ECO:0000256" key="7">
    <source>
        <dbReference type="ARBA" id="ARBA00023270"/>
    </source>
</evidence>
<gene>
    <name evidence="9" type="primary">eda</name>
    <name evidence="9" type="ORF">K7J14_02005</name>
</gene>
<protein>
    <recommendedName>
        <fullName evidence="5">2-dehydro-3-deoxy-phosphogluconate aldolase</fullName>
        <ecNumber evidence="5">4.1.2.14</ecNumber>
    </recommendedName>
</protein>
<evidence type="ECO:0000256" key="3">
    <source>
        <dbReference type="ARBA" id="ARBA00006906"/>
    </source>
</evidence>
<dbReference type="InterPro" id="IPR031337">
    <property type="entry name" value="KDPG/KHG_AS_1"/>
</dbReference>
<dbReference type="GO" id="GO:0008675">
    <property type="term" value="F:2-dehydro-3-deoxy-phosphogluconate aldolase activity"/>
    <property type="evidence" value="ECO:0007669"/>
    <property type="project" value="UniProtKB-EC"/>
</dbReference>
<comment type="pathway">
    <text evidence="2">Carbohydrate acid metabolism; 2-dehydro-3-deoxy-D-gluconate degradation; D-glyceraldehyde 3-phosphate and pyruvate from 2-dehydro-3-deoxy-D-gluconate: step 2/2.</text>
</comment>
<evidence type="ECO:0000256" key="2">
    <source>
        <dbReference type="ARBA" id="ARBA00004736"/>
    </source>
</evidence>
<dbReference type="NCBIfam" id="TIGR01182">
    <property type="entry name" value="eda"/>
    <property type="match status" value="1"/>
</dbReference>
<comment type="subunit">
    <text evidence="4">Homotrimer.</text>
</comment>
<dbReference type="Pfam" id="PF01081">
    <property type="entry name" value="Aldolase"/>
    <property type="match status" value="1"/>
</dbReference>
<proteinExistence type="inferred from homology"/>
<evidence type="ECO:0000256" key="1">
    <source>
        <dbReference type="ARBA" id="ARBA00000654"/>
    </source>
</evidence>
<dbReference type="CDD" id="cd00452">
    <property type="entry name" value="KDPG_aldolase"/>
    <property type="match status" value="1"/>
</dbReference>
<dbReference type="PROSITE" id="PS00160">
    <property type="entry name" value="ALDOLASE_KDPG_KHG_2"/>
    <property type="match status" value="1"/>
</dbReference>
<evidence type="ECO:0000256" key="5">
    <source>
        <dbReference type="ARBA" id="ARBA00013063"/>
    </source>
</evidence>
<dbReference type="RefSeq" id="WP_230752489.1">
    <property type="nucleotide sequence ID" value="NZ_JAINWA010000001.1"/>
</dbReference>
<comment type="caution">
    <text evidence="9">The sequence shown here is derived from an EMBL/GenBank/DDBJ whole genome shotgun (WGS) entry which is preliminary data.</text>
</comment>
<dbReference type="PANTHER" id="PTHR30246">
    <property type="entry name" value="2-KETO-3-DEOXY-6-PHOSPHOGLUCONATE ALDOLASE"/>
    <property type="match status" value="1"/>
</dbReference>
<keyword evidence="7" id="KW-0704">Schiff base</keyword>
<comment type="catalytic activity">
    <reaction evidence="1">
        <text>2-dehydro-3-deoxy-6-phospho-D-gluconate = D-glyceraldehyde 3-phosphate + pyruvate</text>
        <dbReference type="Rhea" id="RHEA:17089"/>
        <dbReference type="ChEBI" id="CHEBI:15361"/>
        <dbReference type="ChEBI" id="CHEBI:57569"/>
        <dbReference type="ChEBI" id="CHEBI:59776"/>
        <dbReference type="EC" id="4.1.2.14"/>
    </reaction>
</comment>
<dbReference type="Gene3D" id="3.20.20.70">
    <property type="entry name" value="Aldolase class I"/>
    <property type="match status" value="1"/>
</dbReference>
<dbReference type="SUPFAM" id="SSF51569">
    <property type="entry name" value="Aldolase"/>
    <property type="match status" value="1"/>
</dbReference>
<dbReference type="Proteomes" id="UP001198163">
    <property type="component" value="Unassembled WGS sequence"/>
</dbReference>
<dbReference type="PANTHER" id="PTHR30246:SF1">
    <property type="entry name" value="2-DEHYDRO-3-DEOXY-6-PHOSPHOGALACTONATE ALDOLASE-RELATED"/>
    <property type="match status" value="1"/>
</dbReference>
<evidence type="ECO:0000313" key="9">
    <source>
        <dbReference type="EMBL" id="MCD1653471.1"/>
    </source>
</evidence>
<evidence type="ECO:0000256" key="8">
    <source>
        <dbReference type="ARBA" id="ARBA00023277"/>
    </source>
</evidence>
<comment type="similarity">
    <text evidence="3">Belongs to the KHG/KDPG aldolase family.</text>
</comment>
<evidence type="ECO:0000313" key="10">
    <source>
        <dbReference type="Proteomes" id="UP001198163"/>
    </source>
</evidence>
<dbReference type="AlphaFoldDB" id="A0AAE3JHW5"/>
<organism evidence="9 10">
    <name type="scientific">Teretinema zuelzerae</name>
    <dbReference type="NCBI Taxonomy" id="156"/>
    <lineage>
        <taxon>Bacteria</taxon>
        <taxon>Pseudomonadati</taxon>
        <taxon>Spirochaetota</taxon>
        <taxon>Spirochaetia</taxon>
        <taxon>Spirochaetales</taxon>
        <taxon>Treponemataceae</taxon>
        <taxon>Teretinema</taxon>
    </lineage>
</organism>